<dbReference type="GO" id="GO:0030134">
    <property type="term" value="C:COPII-coated ER to Golgi transport vesicle"/>
    <property type="evidence" value="ECO:0007669"/>
    <property type="project" value="TreeGrafter"/>
</dbReference>
<evidence type="ECO:0000256" key="7">
    <source>
        <dbReference type="ARBA" id="ARBA00024203"/>
    </source>
</evidence>
<accession>A0AAV9DCT6</accession>
<name>A0AAV9DCT6_ACOCL</name>
<feature type="transmembrane region" description="Helical" evidence="8">
    <location>
        <begin position="54"/>
        <end position="76"/>
    </location>
</feature>
<dbReference type="EMBL" id="JAUJYO010000014">
    <property type="protein sequence ID" value="KAK1299020.1"/>
    <property type="molecule type" value="Genomic_DNA"/>
</dbReference>
<gene>
    <name evidence="9" type="ORF">QJS10_CPB14g00778</name>
</gene>
<comment type="subcellular location">
    <subcellularLocation>
        <location evidence="1">Membrane</location>
    </subcellularLocation>
</comment>
<reference evidence="9" key="1">
    <citation type="journal article" date="2023" name="Nat. Commun.">
        <title>Diploid and tetraploid genomes of Acorus and the evolution of monocots.</title>
        <authorList>
            <person name="Ma L."/>
            <person name="Liu K.W."/>
            <person name="Li Z."/>
            <person name="Hsiao Y.Y."/>
            <person name="Qi Y."/>
            <person name="Fu T."/>
            <person name="Tang G.D."/>
            <person name="Zhang D."/>
            <person name="Sun W.H."/>
            <person name="Liu D.K."/>
            <person name="Li Y."/>
            <person name="Chen G.Z."/>
            <person name="Liu X.D."/>
            <person name="Liao X.Y."/>
            <person name="Jiang Y.T."/>
            <person name="Yu X."/>
            <person name="Hao Y."/>
            <person name="Huang J."/>
            <person name="Zhao X.W."/>
            <person name="Ke S."/>
            <person name="Chen Y.Y."/>
            <person name="Wu W.L."/>
            <person name="Hsu J.L."/>
            <person name="Lin Y.F."/>
            <person name="Huang M.D."/>
            <person name="Li C.Y."/>
            <person name="Huang L."/>
            <person name="Wang Z.W."/>
            <person name="Zhao X."/>
            <person name="Zhong W.Y."/>
            <person name="Peng D.H."/>
            <person name="Ahmad S."/>
            <person name="Lan S."/>
            <person name="Zhang J.S."/>
            <person name="Tsai W.C."/>
            <person name="Van de Peer Y."/>
            <person name="Liu Z.J."/>
        </authorList>
    </citation>
    <scope>NUCLEOTIDE SEQUENCE</scope>
    <source>
        <strain evidence="9">CP</strain>
    </source>
</reference>
<keyword evidence="2" id="KW-0813">Transport</keyword>
<dbReference type="PANTHER" id="PTHR15858">
    <property type="entry name" value="IMMEDIATE EARLY RESPONSE 3-INTERACTING PROTEIN 1"/>
    <property type="match status" value="1"/>
</dbReference>
<comment type="similarity">
    <text evidence="7">Belongs to the YOS1 family.</text>
</comment>
<reference evidence="9" key="2">
    <citation type="submission" date="2023-06" db="EMBL/GenBank/DDBJ databases">
        <authorList>
            <person name="Ma L."/>
            <person name="Liu K.-W."/>
            <person name="Li Z."/>
            <person name="Hsiao Y.-Y."/>
            <person name="Qi Y."/>
            <person name="Fu T."/>
            <person name="Tang G."/>
            <person name="Zhang D."/>
            <person name="Sun W.-H."/>
            <person name="Liu D.-K."/>
            <person name="Li Y."/>
            <person name="Chen G.-Z."/>
            <person name="Liu X.-D."/>
            <person name="Liao X.-Y."/>
            <person name="Jiang Y.-T."/>
            <person name="Yu X."/>
            <person name="Hao Y."/>
            <person name="Huang J."/>
            <person name="Zhao X.-W."/>
            <person name="Ke S."/>
            <person name="Chen Y.-Y."/>
            <person name="Wu W.-L."/>
            <person name="Hsu J.-L."/>
            <person name="Lin Y.-F."/>
            <person name="Huang M.-D."/>
            <person name="Li C.-Y."/>
            <person name="Huang L."/>
            <person name="Wang Z.-W."/>
            <person name="Zhao X."/>
            <person name="Zhong W.-Y."/>
            <person name="Peng D.-H."/>
            <person name="Ahmad S."/>
            <person name="Lan S."/>
            <person name="Zhang J.-S."/>
            <person name="Tsai W.-C."/>
            <person name="Van De Peer Y."/>
            <person name="Liu Z.-J."/>
        </authorList>
    </citation>
    <scope>NUCLEOTIDE SEQUENCE</scope>
    <source>
        <strain evidence="9">CP</strain>
        <tissue evidence="9">Leaves</tissue>
    </source>
</reference>
<organism evidence="9 10">
    <name type="scientific">Acorus calamus</name>
    <name type="common">Sweet flag</name>
    <dbReference type="NCBI Taxonomy" id="4465"/>
    <lineage>
        <taxon>Eukaryota</taxon>
        <taxon>Viridiplantae</taxon>
        <taxon>Streptophyta</taxon>
        <taxon>Embryophyta</taxon>
        <taxon>Tracheophyta</taxon>
        <taxon>Spermatophyta</taxon>
        <taxon>Magnoliopsida</taxon>
        <taxon>Liliopsida</taxon>
        <taxon>Acoraceae</taxon>
        <taxon>Acorus</taxon>
    </lineage>
</organism>
<evidence type="ECO:0008006" key="11">
    <source>
        <dbReference type="Google" id="ProtNLM"/>
    </source>
</evidence>
<evidence type="ECO:0000256" key="4">
    <source>
        <dbReference type="ARBA" id="ARBA00022927"/>
    </source>
</evidence>
<dbReference type="Pfam" id="PF08571">
    <property type="entry name" value="Yos1"/>
    <property type="match status" value="1"/>
</dbReference>
<feature type="transmembrane region" description="Helical" evidence="8">
    <location>
        <begin position="6"/>
        <end position="24"/>
    </location>
</feature>
<evidence type="ECO:0000256" key="1">
    <source>
        <dbReference type="ARBA" id="ARBA00004370"/>
    </source>
</evidence>
<dbReference type="GO" id="GO:0015031">
    <property type="term" value="P:protein transport"/>
    <property type="evidence" value="ECO:0007669"/>
    <property type="project" value="UniProtKB-KW"/>
</dbReference>
<keyword evidence="3 8" id="KW-0812">Transmembrane</keyword>
<dbReference type="Proteomes" id="UP001180020">
    <property type="component" value="Unassembled WGS sequence"/>
</dbReference>
<evidence type="ECO:0000256" key="2">
    <source>
        <dbReference type="ARBA" id="ARBA00022448"/>
    </source>
</evidence>
<evidence type="ECO:0000313" key="10">
    <source>
        <dbReference type="Proteomes" id="UP001180020"/>
    </source>
</evidence>
<dbReference type="PANTHER" id="PTHR15858:SF0">
    <property type="entry name" value="IMMEDIATE EARLY RESPONSE 3-INTERACTING PROTEIN 1"/>
    <property type="match status" value="1"/>
</dbReference>
<evidence type="ECO:0000256" key="6">
    <source>
        <dbReference type="ARBA" id="ARBA00023136"/>
    </source>
</evidence>
<evidence type="ECO:0000256" key="8">
    <source>
        <dbReference type="SAM" id="Phobius"/>
    </source>
</evidence>
<evidence type="ECO:0000256" key="5">
    <source>
        <dbReference type="ARBA" id="ARBA00022989"/>
    </source>
</evidence>
<dbReference type="InterPro" id="IPR013880">
    <property type="entry name" value="Yos1"/>
</dbReference>
<evidence type="ECO:0000313" key="9">
    <source>
        <dbReference type="EMBL" id="KAK1299020.1"/>
    </source>
</evidence>
<dbReference type="AlphaFoldDB" id="A0AAV9DCT6"/>
<comment type="caution">
    <text evidence="9">The sequence shown here is derived from an EMBL/GenBank/DDBJ whole genome shotgun (WGS) entry which is preliminary data.</text>
</comment>
<keyword evidence="4" id="KW-0653">Protein transport</keyword>
<keyword evidence="5 8" id="KW-1133">Transmembrane helix</keyword>
<dbReference type="GO" id="GO:0006888">
    <property type="term" value="P:endoplasmic reticulum to Golgi vesicle-mediated transport"/>
    <property type="evidence" value="ECO:0007669"/>
    <property type="project" value="TreeGrafter"/>
</dbReference>
<sequence>MVQGMGVWSFLEGCLLLLNALVILNEDRFLTPKGWGFAEVSGVRTKTLMGRVIGLIYAAQYMRVPLIALNIIAIFFKLVSG</sequence>
<dbReference type="GO" id="GO:0005789">
    <property type="term" value="C:endoplasmic reticulum membrane"/>
    <property type="evidence" value="ECO:0007669"/>
    <property type="project" value="TreeGrafter"/>
</dbReference>
<evidence type="ECO:0000256" key="3">
    <source>
        <dbReference type="ARBA" id="ARBA00022692"/>
    </source>
</evidence>
<keyword evidence="10" id="KW-1185">Reference proteome</keyword>
<protein>
    <recommendedName>
        <fullName evidence="11">Yos1-like protein</fullName>
    </recommendedName>
</protein>
<proteinExistence type="inferred from homology"/>
<dbReference type="GO" id="GO:0000139">
    <property type="term" value="C:Golgi membrane"/>
    <property type="evidence" value="ECO:0007669"/>
    <property type="project" value="TreeGrafter"/>
</dbReference>
<keyword evidence="6 8" id="KW-0472">Membrane</keyword>